<dbReference type="Gene3D" id="3.40.50.1820">
    <property type="entry name" value="alpha/beta hydrolase"/>
    <property type="match status" value="1"/>
</dbReference>
<comment type="caution">
    <text evidence="1">The sequence shown here is derived from an EMBL/GenBank/DDBJ whole genome shotgun (WGS) entry which is preliminary data.</text>
</comment>
<accession>A0A9P5S335</accession>
<keyword evidence="2" id="KW-1185">Reference proteome</keyword>
<dbReference type="AlphaFoldDB" id="A0A9P5S335"/>
<evidence type="ECO:0000313" key="1">
    <source>
        <dbReference type="EMBL" id="KAF9153360.1"/>
    </source>
</evidence>
<dbReference type="Proteomes" id="UP000748756">
    <property type="component" value="Unassembled WGS sequence"/>
</dbReference>
<dbReference type="OrthoDB" id="2409076at2759"/>
<gene>
    <name evidence="1" type="ORF">BG015_003596</name>
</gene>
<sequence length="100" mass="11076">MGFTLDPTSSLVKRDSAATFLTSLTKRGNASYNDWNFSTDKMENSAQQLKGYIDRVLTAMNATMVEMLGHSQEPLMLRIYMKNLGNAAKVHKFAALGAIQ</sequence>
<organism evidence="1 2">
    <name type="scientific">Linnemannia schmuckeri</name>
    <dbReference type="NCBI Taxonomy" id="64567"/>
    <lineage>
        <taxon>Eukaryota</taxon>
        <taxon>Fungi</taxon>
        <taxon>Fungi incertae sedis</taxon>
        <taxon>Mucoromycota</taxon>
        <taxon>Mortierellomycotina</taxon>
        <taxon>Mortierellomycetes</taxon>
        <taxon>Mortierellales</taxon>
        <taxon>Mortierellaceae</taxon>
        <taxon>Linnemannia</taxon>
    </lineage>
</organism>
<dbReference type="EMBL" id="JAAAUQ010000180">
    <property type="protein sequence ID" value="KAF9153360.1"/>
    <property type="molecule type" value="Genomic_DNA"/>
</dbReference>
<protein>
    <submittedName>
        <fullName evidence="1">Uncharacterized protein</fullName>
    </submittedName>
</protein>
<reference evidence="1" key="1">
    <citation type="journal article" date="2020" name="Fungal Divers.">
        <title>Resolving the Mortierellaceae phylogeny through synthesis of multi-gene phylogenetics and phylogenomics.</title>
        <authorList>
            <person name="Vandepol N."/>
            <person name="Liber J."/>
            <person name="Desiro A."/>
            <person name="Na H."/>
            <person name="Kennedy M."/>
            <person name="Barry K."/>
            <person name="Grigoriev I.V."/>
            <person name="Miller A.N."/>
            <person name="O'Donnell K."/>
            <person name="Stajich J.E."/>
            <person name="Bonito G."/>
        </authorList>
    </citation>
    <scope>NUCLEOTIDE SEQUENCE</scope>
    <source>
        <strain evidence="1">NRRL 6426</strain>
    </source>
</reference>
<name>A0A9P5S335_9FUNG</name>
<dbReference type="InterPro" id="IPR029058">
    <property type="entry name" value="AB_hydrolase_fold"/>
</dbReference>
<evidence type="ECO:0000313" key="2">
    <source>
        <dbReference type="Proteomes" id="UP000748756"/>
    </source>
</evidence>
<proteinExistence type="predicted"/>